<evidence type="ECO:0000256" key="6">
    <source>
        <dbReference type="SAM" id="MobiDB-lite"/>
    </source>
</evidence>
<evidence type="ECO:0000256" key="7">
    <source>
        <dbReference type="SAM" id="Phobius"/>
    </source>
</evidence>
<dbReference type="GO" id="GO:0010256">
    <property type="term" value="P:endomembrane system organization"/>
    <property type="evidence" value="ECO:0007669"/>
    <property type="project" value="TreeGrafter"/>
</dbReference>
<dbReference type="AlphaFoldDB" id="A0A833VMC2"/>
<evidence type="ECO:0000313" key="8">
    <source>
        <dbReference type="EMBL" id="KAF3332595.1"/>
    </source>
</evidence>
<reference evidence="8" key="1">
    <citation type="submission" date="2020-01" db="EMBL/GenBank/DDBJ databases">
        <title>Genome sequence of Kobresia littledalei, the first chromosome-level genome in the family Cyperaceae.</title>
        <authorList>
            <person name="Qu G."/>
        </authorList>
    </citation>
    <scope>NUCLEOTIDE SEQUENCE</scope>
    <source>
        <strain evidence="8">C.B.Clarke</strain>
        <tissue evidence="8">Leaf</tissue>
    </source>
</reference>
<comment type="caution">
    <text evidence="8">The sequence shown here is derived from an EMBL/GenBank/DDBJ whole genome shotgun (WGS) entry which is preliminary data.</text>
</comment>
<name>A0A833VMC2_9POAL</name>
<feature type="compositionally biased region" description="Low complexity" evidence="6">
    <location>
        <begin position="39"/>
        <end position="52"/>
    </location>
</feature>
<dbReference type="GO" id="GO:0005737">
    <property type="term" value="C:cytoplasm"/>
    <property type="evidence" value="ECO:0007669"/>
    <property type="project" value="UniProtKB-ARBA"/>
</dbReference>
<feature type="transmembrane region" description="Helical" evidence="7">
    <location>
        <begin position="201"/>
        <end position="220"/>
    </location>
</feature>
<protein>
    <submittedName>
        <fullName evidence="8">Uncharacterized protein</fullName>
    </submittedName>
</protein>
<evidence type="ECO:0000256" key="1">
    <source>
        <dbReference type="ARBA" id="ARBA00004141"/>
    </source>
</evidence>
<organism evidence="8 9">
    <name type="scientific">Carex littledalei</name>
    <dbReference type="NCBI Taxonomy" id="544730"/>
    <lineage>
        <taxon>Eukaryota</taxon>
        <taxon>Viridiplantae</taxon>
        <taxon>Streptophyta</taxon>
        <taxon>Embryophyta</taxon>
        <taxon>Tracheophyta</taxon>
        <taxon>Spermatophyta</taxon>
        <taxon>Magnoliopsida</taxon>
        <taxon>Liliopsida</taxon>
        <taxon>Poales</taxon>
        <taxon>Cyperaceae</taxon>
        <taxon>Cyperoideae</taxon>
        <taxon>Cariceae</taxon>
        <taxon>Carex</taxon>
        <taxon>Carex subgen. Euthyceras</taxon>
    </lineage>
</organism>
<keyword evidence="4 7" id="KW-1133">Transmembrane helix</keyword>
<accession>A0A833VMC2</accession>
<keyword evidence="5 7" id="KW-0472">Membrane</keyword>
<dbReference type="Pfam" id="PF05078">
    <property type="entry name" value="DUF679"/>
    <property type="match status" value="1"/>
</dbReference>
<sequence>MDTSTRDLESQQRHDEHTPLLDHTPNKAPSTSNYPIIPLSSSNNGNSNNGLNNTMSNVEAGFAKAFKSTADLAKHLPTGCVLIFQILSPVFTNQGDCDDVNRSLTLWLVIISSVTVFFLNFTDSFVDSGNNVRYVVAIYNGLWVIDGSPPPDREIAKTYRVKFIDFLHAVISVMIFASIALFDNNIESCFYPVMSSQTREILTIVPLATGLIGSSLFVVFPSTRHGIGFPALSS</sequence>
<feature type="transmembrane region" description="Helical" evidence="7">
    <location>
        <begin position="163"/>
        <end position="181"/>
    </location>
</feature>
<evidence type="ECO:0000256" key="2">
    <source>
        <dbReference type="ARBA" id="ARBA00008707"/>
    </source>
</evidence>
<dbReference type="PANTHER" id="PTHR31621">
    <property type="entry name" value="PROTEIN DMP3"/>
    <property type="match status" value="1"/>
</dbReference>
<evidence type="ECO:0000256" key="4">
    <source>
        <dbReference type="ARBA" id="ARBA00022989"/>
    </source>
</evidence>
<dbReference type="EMBL" id="SWLB01000011">
    <property type="protein sequence ID" value="KAF3332595.1"/>
    <property type="molecule type" value="Genomic_DNA"/>
</dbReference>
<dbReference type="GO" id="GO:0016020">
    <property type="term" value="C:membrane"/>
    <property type="evidence" value="ECO:0007669"/>
    <property type="project" value="UniProtKB-SubCell"/>
</dbReference>
<dbReference type="OrthoDB" id="525686at2759"/>
<comment type="subcellular location">
    <subcellularLocation>
        <location evidence="1">Membrane</location>
        <topology evidence="1">Multi-pass membrane protein</topology>
    </subcellularLocation>
</comment>
<keyword evidence="3 7" id="KW-0812">Transmembrane</keyword>
<dbReference type="PANTHER" id="PTHR31621:SF3">
    <property type="entry name" value="OS06G0352200 PROTEIN"/>
    <property type="match status" value="1"/>
</dbReference>
<gene>
    <name evidence="8" type="ORF">FCM35_KLT02172</name>
</gene>
<feature type="region of interest" description="Disordered" evidence="6">
    <location>
        <begin position="1"/>
        <end position="52"/>
    </location>
</feature>
<evidence type="ECO:0000256" key="5">
    <source>
        <dbReference type="ARBA" id="ARBA00023136"/>
    </source>
</evidence>
<dbReference type="InterPro" id="IPR007770">
    <property type="entry name" value="DMP"/>
</dbReference>
<comment type="similarity">
    <text evidence="2">Belongs to the plant DMP1 protein family.</text>
</comment>
<feature type="transmembrane region" description="Helical" evidence="7">
    <location>
        <begin position="104"/>
        <end position="121"/>
    </location>
</feature>
<keyword evidence="9" id="KW-1185">Reference proteome</keyword>
<evidence type="ECO:0000313" key="9">
    <source>
        <dbReference type="Proteomes" id="UP000623129"/>
    </source>
</evidence>
<proteinExistence type="inferred from homology"/>
<dbReference type="Proteomes" id="UP000623129">
    <property type="component" value="Unassembled WGS sequence"/>
</dbReference>
<evidence type="ECO:0000256" key="3">
    <source>
        <dbReference type="ARBA" id="ARBA00022692"/>
    </source>
</evidence>
<feature type="compositionally biased region" description="Basic and acidic residues" evidence="6">
    <location>
        <begin position="1"/>
        <end position="20"/>
    </location>
</feature>